<evidence type="ECO:0000256" key="1">
    <source>
        <dbReference type="SAM" id="MobiDB-lite"/>
    </source>
</evidence>
<dbReference type="EMBL" id="MIGC01007099">
    <property type="protein sequence ID" value="PHJ15878.1"/>
    <property type="molecule type" value="Genomic_DNA"/>
</dbReference>
<protein>
    <submittedName>
        <fullName evidence="3">Elmo ced-12 family protein</fullName>
    </submittedName>
</protein>
<keyword evidence="4" id="KW-1185">Reference proteome</keyword>
<organism evidence="3 4">
    <name type="scientific">Cystoisospora suis</name>
    <dbReference type="NCBI Taxonomy" id="483139"/>
    <lineage>
        <taxon>Eukaryota</taxon>
        <taxon>Sar</taxon>
        <taxon>Alveolata</taxon>
        <taxon>Apicomplexa</taxon>
        <taxon>Conoidasida</taxon>
        <taxon>Coccidia</taxon>
        <taxon>Eucoccidiorida</taxon>
        <taxon>Eimeriorina</taxon>
        <taxon>Sarcocystidae</taxon>
        <taxon>Cystoisospora</taxon>
    </lineage>
</organism>
<name>A0A2C6KGU3_9APIC</name>
<reference evidence="3 4" key="1">
    <citation type="journal article" date="2017" name="Int. J. Parasitol.">
        <title>The genome of the protozoan parasite Cystoisospora suis and a reverse vaccinology approach to identify vaccine candidates.</title>
        <authorList>
            <person name="Palmieri N."/>
            <person name="Shrestha A."/>
            <person name="Ruttkowski B."/>
            <person name="Beck T."/>
            <person name="Vogl C."/>
            <person name="Tomley F."/>
            <person name="Blake D.P."/>
            <person name="Joachim A."/>
        </authorList>
    </citation>
    <scope>NUCLEOTIDE SEQUENCE [LARGE SCALE GENOMIC DNA]</scope>
    <source>
        <strain evidence="3 4">Wien I</strain>
    </source>
</reference>
<accession>A0A2C6KGU3</accession>
<feature type="compositionally biased region" description="Low complexity" evidence="1">
    <location>
        <begin position="215"/>
        <end position="226"/>
    </location>
</feature>
<dbReference type="Proteomes" id="UP000221165">
    <property type="component" value="Unassembled WGS sequence"/>
</dbReference>
<sequence length="438" mass="46802">MITLARAASTPFDGEDPEHEALLYELYNDVFNANRPSPLPSLQEGDLLQTSNYDWKKLGFQSQNPRTDFRGGGYLSLQQLVFLAKNFRIPFLQFLARSQKNHFPLAASLINVTHMLGIFFNLYSTESVPSSTPGGGGITSSVRASPQCLKAFARLCVCQSTSKAILSNRGGLAPQCFSMKSGGSTLTPFSSKKSRVLTDSNIHPSPSPPSPFPSPAVSSTASLSTVVGGGGSSSSSSARVLQKVPSSSSPSFSDTSPPGPRQAGQDLQQEIHLPSVSPQQAEGEGDISLGDEKGSFLSRAIFVYDYLYACVCLRLEKEIDRRGGWYRGGPSGDDGASREILPKAGGPGPVKNEEKGDMHAEDERQPLLSGSAESPDRGAVPGGGDPRQKSIHFGKLGAAVFVFADSLAACRDAVERLLSTNGEVRKYTDLQKLFQDSM</sequence>
<evidence type="ECO:0000313" key="3">
    <source>
        <dbReference type="EMBL" id="PHJ15878.1"/>
    </source>
</evidence>
<dbReference type="VEuPathDB" id="ToxoDB:CSUI_010309"/>
<feature type="compositionally biased region" description="Basic and acidic residues" evidence="1">
    <location>
        <begin position="351"/>
        <end position="365"/>
    </location>
</feature>
<proteinExistence type="predicted"/>
<feature type="compositionally biased region" description="Pro residues" evidence="1">
    <location>
        <begin position="205"/>
        <end position="214"/>
    </location>
</feature>
<dbReference type="GeneID" id="94433625"/>
<dbReference type="GO" id="GO:0007015">
    <property type="term" value="P:actin filament organization"/>
    <property type="evidence" value="ECO:0007669"/>
    <property type="project" value="TreeGrafter"/>
</dbReference>
<gene>
    <name evidence="3" type="ORF">CSUI_010309</name>
</gene>
<dbReference type="Pfam" id="PF04727">
    <property type="entry name" value="ELMO_CED12"/>
    <property type="match status" value="1"/>
</dbReference>
<feature type="domain" description="ELMO" evidence="2">
    <location>
        <begin position="18"/>
        <end position="197"/>
    </location>
</feature>
<dbReference type="GO" id="GO:0048870">
    <property type="term" value="P:cell motility"/>
    <property type="evidence" value="ECO:0007669"/>
    <property type="project" value="TreeGrafter"/>
</dbReference>
<evidence type="ECO:0000313" key="4">
    <source>
        <dbReference type="Proteomes" id="UP000221165"/>
    </source>
</evidence>
<feature type="compositionally biased region" description="Low complexity" evidence="1">
    <location>
        <begin position="245"/>
        <end position="256"/>
    </location>
</feature>
<dbReference type="PANTHER" id="PTHR12771:SF56">
    <property type="entry name" value="CED-12"/>
    <property type="match status" value="1"/>
</dbReference>
<comment type="caution">
    <text evidence="3">The sequence shown here is derived from an EMBL/GenBank/DDBJ whole genome shotgun (WGS) entry which is preliminary data.</text>
</comment>
<dbReference type="PROSITE" id="PS51335">
    <property type="entry name" value="ELMO"/>
    <property type="match status" value="1"/>
</dbReference>
<evidence type="ECO:0000259" key="2">
    <source>
        <dbReference type="PROSITE" id="PS51335"/>
    </source>
</evidence>
<feature type="region of interest" description="Disordered" evidence="1">
    <location>
        <begin position="185"/>
        <end position="264"/>
    </location>
</feature>
<dbReference type="GO" id="GO:0005886">
    <property type="term" value="C:plasma membrane"/>
    <property type="evidence" value="ECO:0007669"/>
    <property type="project" value="TreeGrafter"/>
</dbReference>
<dbReference type="PANTHER" id="PTHR12771">
    <property type="entry name" value="ENGULFMENT AND CELL MOTILITY"/>
    <property type="match status" value="1"/>
</dbReference>
<dbReference type="RefSeq" id="XP_067917610.1">
    <property type="nucleotide sequence ID" value="XM_068070414.1"/>
</dbReference>
<dbReference type="InterPro" id="IPR006816">
    <property type="entry name" value="ELMO_dom"/>
</dbReference>
<feature type="region of interest" description="Disordered" evidence="1">
    <location>
        <begin position="323"/>
        <end position="387"/>
    </location>
</feature>
<dbReference type="AlphaFoldDB" id="A0A2C6KGU3"/>
<feature type="compositionally biased region" description="Polar residues" evidence="1">
    <location>
        <begin position="185"/>
        <end position="203"/>
    </location>
</feature>
<dbReference type="OrthoDB" id="67155at2759"/>
<dbReference type="InterPro" id="IPR050868">
    <property type="entry name" value="ELMO_domain-containing"/>
</dbReference>